<organism evidence="1 2">
    <name type="scientific">Sphingobacterium bambusae</name>
    <dbReference type="NCBI Taxonomy" id="662858"/>
    <lineage>
        <taxon>Bacteria</taxon>
        <taxon>Pseudomonadati</taxon>
        <taxon>Bacteroidota</taxon>
        <taxon>Sphingobacteriia</taxon>
        <taxon>Sphingobacteriales</taxon>
        <taxon>Sphingobacteriaceae</taxon>
        <taxon>Sphingobacterium</taxon>
    </lineage>
</organism>
<sequence length="165" mass="18898">MKKLVVLSICVLLLQACSGGKEYAYNEKTADLFLKTMNVVDERYQELQGGAFDGSNSDKFDYEARFKKAQRIASYGAEMKALLEELQPSEEAQNFHEQVGEYMLIVKDQYGPLFVRYVEATDSLEKSKIREEINLKNIMLTAQADKSLQVQQEYFKRVGLQATEE</sequence>
<proteinExistence type="predicted"/>
<keyword evidence="2" id="KW-1185">Reference proteome</keyword>
<accession>A0ABW6BKI3</accession>
<gene>
    <name evidence="1" type="ORF">ACFS7Y_17680</name>
</gene>
<evidence type="ECO:0000313" key="1">
    <source>
        <dbReference type="EMBL" id="MFD2969230.1"/>
    </source>
</evidence>
<evidence type="ECO:0008006" key="3">
    <source>
        <dbReference type="Google" id="ProtNLM"/>
    </source>
</evidence>
<dbReference type="EMBL" id="JBHUPB010000012">
    <property type="protein sequence ID" value="MFD2969230.1"/>
    <property type="molecule type" value="Genomic_DNA"/>
</dbReference>
<reference evidence="2" key="1">
    <citation type="journal article" date="2019" name="Int. J. Syst. Evol. Microbiol.">
        <title>The Global Catalogue of Microorganisms (GCM) 10K type strain sequencing project: providing services to taxonomists for standard genome sequencing and annotation.</title>
        <authorList>
            <consortium name="The Broad Institute Genomics Platform"/>
            <consortium name="The Broad Institute Genome Sequencing Center for Infectious Disease"/>
            <person name="Wu L."/>
            <person name="Ma J."/>
        </authorList>
    </citation>
    <scope>NUCLEOTIDE SEQUENCE [LARGE SCALE GENOMIC DNA]</scope>
    <source>
        <strain evidence="2">KCTC 22814</strain>
    </source>
</reference>
<dbReference type="RefSeq" id="WP_320186443.1">
    <property type="nucleotide sequence ID" value="NZ_CP138332.1"/>
</dbReference>
<dbReference type="PROSITE" id="PS51257">
    <property type="entry name" value="PROKAR_LIPOPROTEIN"/>
    <property type="match status" value="1"/>
</dbReference>
<dbReference type="Proteomes" id="UP001597525">
    <property type="component" value="Unassembled WGS sequence"/>
</dbReference>
<protein>
    <recommendedName>
        <fullName evidence="3">DUF4142 domain-containing protein</fullName>
    </recommendedName>
</protein>
<comment type="caution">
    <text evidence="1">The sequence shown here is derived from an EMBL/GenBank/DDBJ whole genome shotgun (WGS) entry which is preliminary data.</text>
</comment>
<name>A0ABW6BKI3_9SPHI</name>
<evidence type="ECO:0000313" key="2">
    <source>
        <dbReference type="Proteomes" id="UP001597525"/>
    </source>
</evidence>